<comment type="caution">
    <text evidence="2">The sequence shown here is derived from an EMBL/GenBank/DDBJ whole genome shotgun (WGS) entry which is preliminary data.</text>
</comment>
<proteinExistence type="predicted"/>
<organism evidence="2 3">
    <name type="scientific">Candidatus Methylumidiphilus alinenensis</name>
    <dbReference type="NCBI Taxonomy" id="2202197"/>
    <lineage>
        <taxon>Bacteria</taxon>
        <taxon>Pseudomonadati</taxon>
        <taxon>Pseudomonadota</taxon>
        <taxon>Gammaproteobacteria</taxon>
        <taxon>Methylococcales</taxon>
        <taxon>Candidatus Methylumidiphilus</taxon>
    </lineage>
</organism>
<dbReference type="Pfam" id="PF00596">
    <property type="entry name" value="Aldolase_II"/>
    <property type="match status" value="1"/>
</dbReference>
<sequence length="112" mass="12197">MTAHAIAHKPFCIQYWSLAKRAGVDEIPLSDWAPRYSPDPIIKSIRDNPAAPAVLLRNRGLFAWGKNTLLDVANLLNGLEEGAEIAVYSTLLGGGQDLPEGALDTFLKQRQG</sequence>
<dbReference type="EMBL" id="QJPH01000321">
    <property type="protein sequence ID" value="PZN78303.1"/>
    <property type="molecule type" value="Genomic_DNA"/>
</dbReference>
<dbReference type="SUPFAM" id="SSF53639">
    <property type="entry name" value="AraD/HMP-PK domain-like"/>
    <property type="match status" value="1"/>
</dbReference>
<dbReference type="Proteomes" id="UP000249396">
    <property type="component" value="Unassembled WGS sequence"/>
</dbReference>
<dbReference type="Gene3D" id="3.40.225.10">
    <property type="entry name" value="Class II aldolase/adducin N-terminal domain"/>
    <property type="match status" value="1"/>
</dbReference>
<gene>
    <name evidence="2" type="ORF">DM484_13060</name>
</gene>
<evidence type="ECO:0000313" key="2">
    <source>
        <dbReference type="EMBL" id="PZN78303.1"/>
    </source>
</evidence>
<evidence type="ECO:0000313" key="3">
    <source>
        <dbReference type="Proteomes" id="UP000249396"/>
    </source>
</evidence>
<reference evidence="2 3" key="1">
    <citation type="journal article" date="2018" name="Aquat. Microb. Ecol.">
        <title>Gammaproteobacterial methanotrophs dominate.</title>
        <authorList>
            <person name="Rissanen A.J."/>
            <person name="Saarenheimo J."/>
            <person name="Tiirola M."/>
            <person name="Peura S."/>
            <person name="Aalto S.L."/>
            <person name="Karvinen A."/>
            <person name="Nykanen H."/>
        </authorList>
    </citation>
    <scope>NUCLEOTIDE SEQUENCE [LARGE SCALE GENOMIC DNA]</scope>
    <source>
        <strain evidence="2">AMbin10</strain>
    </source>
</reference>
<feature type="domain" description="Class II aldolase/adducin N-terminal" evidence="1">
    <location>
        <begin position="19"/>
        <end position="86"/>
    </location>
</feature>
<name>A0A2W4R489_9GAMM</name>
<dbReference type="InterPro" id="IPR036409">
    <property type="entry name" value="Aldolase_II/adducin_N_sf"/>
</dbReference>
<protein>
    <recommendedName>
        <fullName evidence="1">Class II aldolase/adducin N-terminal domain-containing protein</fullName>
    </recommendedName>
</protein>
<dbReference type="InterPro" id="IPR001303">
    <property type="entry name" value="Aldolase_II/adducin_N"/>
</dbReference>
<accession>A0A2W4R489</accession>
<dbReference type="AlphaFoldDB" id="A0A2W4R489"/>
<evidence type="ECO:0000259" key="1">
    <source>
        <dbReference type="Pfam" id="PF00596"/>
    </source>
</evidence>